<dbReference type="Gene3D" id="1.10.287.470">
    <property type="entry name" value="Helix hairpin bin"/>
    <property type="match status" value="1"/>
</dbReference>
<feature type="domain" description="CzcB-like barrel-sandwich hybrid" evidence="4">
    <location>
        <begin position="55"/>
        <end position="191"/>
    </location>
</feature>
<evidence type="ECO:0000259" key="3">
    <source>
        <dbReference type="Pfam" id="PF25954"/>
    </source>
</evidence>
<dbReference type="InterPro" id="IPR058647">
    <property type="entry name" value="BSH_CzcB-like"/>
</dbReference>
<name>D3SQH2_THEAH</name>
<dbReference type="Gene3D" id="2.40.50.100">
    <property type="match status" value="1"/>
</dbReference>
<dbReference type="HOGENOM" id="CLU_018816_13_0_0"/>
<proteinExistence type="inferred from homology"/>
<dbReference type="Pfam" id="PF25973">
    <property type="entry name" value="BSH_CzcB"/>
    <property type="match status" value="1"/>
</dbReference>
<dbReference type="AlphaFoldDB" id="D3SQH2"/>
<dbReference type="InterPro" id="IPR006143">
    <property type="entry name" value="RND_pump_MFP"/>
</dbReference>
<dbReference type="Pfam" id="PF25954">
    <property type="entry name" value="Beta-barrel_RND_2"/>
    <property type="match status" value="1"/>
</dbReference>
<dbReference type="InterPro" id="IPR058792">
    <property type="entry name" value="Beta-barrel_RND_2"/>
</dbReference>
<protein>
    <submittedName>
        <fullName evidence="6">Efflux transporter, RND family, MFP subunit</fullName>
    </submittedName>
</protein>
<dbReference type="GO" id="GO:0016020">
    <property type="term" value="C:membrane"/>
    <property type="evidence" value="ECO:0007669"/>
    <property type="project" value="InterPro"/>
</dbReference>
<dbReference type="Pfam" id="PF25975">
    <property type="entry name" value="CzcB_C"/>
    <property type="match status" value="1"/>
</dbReference>
<organism evidence="6 7">
    <name type="scientific">Thermocrinis albus (strain DSM 14484 / JCM 11386 / HI 11/12)</name>
    <dbReference type="NCBI Taxonomy" id="638303"/>
    <lineage>
        <taxon>Bacteria</taxon>
        <taxon>Pseudomonadati</taxon>
        <taxon>Aquificota</taxon>
        <taxon>Aquificia</taxon>
        <taxon>Aquificales</taxon>
        <taxon>Aquificaceae</taxon>
        <taxon>Thermocrinis</taxon>
    </lineage>
</organism>
<evidence type="ECO:0000313" key="7">
    <source>
        <dbReference type="Proteomes" id="UP000002043"/>
    </source>
</evidence>
<dbReference type="STRING" id="638303.Thal_0776"/>
<dbReference type="eggNOG" id="COG0845">
    <property type="taxonomic scope" value="Bacteria"/>
</dbReference>
<evidence type="ECO:0000313" key="6">
    <source>
        <dbReference type="EMBL" id="ADC89409.1"/>
    </source>
</evidence>
<dbReference type="PANTHER" id="PTHR30097">
    <property type="entry name" value="CATION EFFLUX SYSTEM PROTEIN CUSB"/>
    <property type="match status" value="1"/>
</dbReference>
<comment type="similarity">
    <text evidence="1">Belongs to the membrane fusion protein (MFP) (TC 8.A.1) family.</text>
</comment>
<dbReference type="KEGG" id="tal:Thal_0776"/>
<dbReference type="RefSeq" id="WP_012991815.1">
    <property type="nucleotide sequence ID" value="NC_013894.1"/>
</dbReference>
<evidence type="ECO:0000259" key="4">
    <source>
        <dbReference type="Pfam" id="PF25973"/>
    </source>
</evidence>
<dbReference type="Proteomes" id="UP000002043">
    <property type="component" value="Chromosome"/>
</dbReference>
<gene>
    <name evidence="6" type="ordered locus">Thal_0776</name>
</gene>
<keyword evidence="2" id="KW-0813">Transport</keyword>
<sequence>MFWLLLLPVIVLAQVIKVDPSVEKQLGITTQVVKITEEDVYINAPARVSEYTPTVAQVFSPAEGVVRKLLVKEGDKVKKGQVLAYIYSQRVADLLAQLRMAQVRLRTAQDTLKREEMLYREEVIPYARYFAAKVEYERALGEVKALQRALASMGEVSNDMLVVRAPISGVVVHQGVVLGSYTGVQSEMFRIQSQEKLWAYLYLPPYQVDKVKVGQKGFLLWSGKKIWGTVDYVSRVVDTNTKTVPVRLLLDNREGLLRPGIMTEGGLLMGKVKGVWLPASAVQKVNKMDVVFVKTSKGFEVYPVKKIMESKDKVLVEGLREGMQVAVSGVIFLKTRAEQ</sequence>
<evidence type="ECO:0000256" key="2">
    <source>
        <dbReference type="ARBA" id="ARBA00022448"/>
    </source>
</evidence>
<dbReference type="NCBIfam" id="TIGR01730">
    <property type="entry name" value="RND_mfp"/>
    <property type="match status" value="1"/>
</dbReference>
<dbReference type="EMBL" id="CP001931">
    <property type="protein sequence ID" value="ADC89409.1"/>
    <property type="molecule type" value="Genomic_DNA"/>
</dbReference>
<dbReference type="GO" id="GO:0022857">
    <property type="term" value="F:transmembrane transporter activity"/>
    <property type="evidence" value="ECO:0007669"/>
    <property type="project" value="InterPro"/>
</dbReference>
<dbReference type="CDD" id="cd06849">
    <property type="entry name" value="lipoyl_domain"/>
    <property type="match status" value="1"/>
</dbReference>
<dbReference type="PANTHER" id="PTHR30097:SF16">
    <property type="entry name" value="CATION EFFLUX SYSTEM (CZCB-LIKE)"/>
    <property type="match status" value="1"/>
</dbReference>
<evidence type="ECO:0000259" key="5">
    <source>
        <dbReference type="Pfam" id="PF25975"/>
    </source>
</evidence>
<feature type="domain" description="CusB-like beta-barrel" evidence="3">
    <location>
        <begin position="197"/>
        <end position="263"/>
    </location>
</feature>
<dbReference type="InterPro" id="IPR058649">
    <property type="entry name" value="CzcB_C"/>
</dbReference>
<dbReference type="OrthoDB" id="11589at2"/>
<dbReference type="SUPFAM" id="SSF111369">
    <property type="entry name" value="HlyD-like secretion proteins"/>
    <property type="match status" value="1"/>
</dbReference>
<reference evidence="7" key="1">
    <citation type="journal article" date="2010" name="Stand. Genomic Sci.">
        <title>Complete genome sequence of Thermocrinis albus type strain (HI 11/12T).</title>
        <authorList>
            <person name="Wirth R."/>
            <person name="Sikorski J."/>
            <person name="Brambilla E."/>
            <person name="Misra M."/>
            <person name="Lapidus A."/>
            <person name="Copeland A."/>
            <person name="Nolan M."/>
            <person name="Lucas S."/>
            <person name="Chen F."/>
            <person name="Tice H."/>
            <person name="Cheng J.F."/>
            <person name="Han C."/>
            <person name="Detter J.C."/>
            <person name="Tapia R."/>
            <person name="Bruce D."/>
            <person name="Goodwin L."/>
            <person name="Pitluck S."/>
            <person name="Pati A."/>
            <person name="Anderson I."/>
            <person name="Ivanova N."/>
            <person name="Mavromatis K."/>
            <person name="Mikhailova N."/>
            <person name="Chen A."/>
            <person name="Palaniappan K."/>
            <person name="Bilek Y."/>
            <person name="Hader T."/>
            <person name="Land M."/>
            <person name="Hauser L."/>
            <person name="Chang Y.J."/>
            <person name="Jeffries C.D."/>
            <person name="Tindall B.J."/>
            <person name="Rohde M."/>
            <person name="Goker M."/>
            <person name="Bristow J."/>
            <person name="Eisen J.A."/>
            <person name="Markowitz V."/>
            <person name="Hugenholtz P."/>
            <person name="Kyrpides N.C."/>
            <person name="Klenk H.P."/>
        </authorList>
    </citation>
    <scope>NUCLEOTIDE SEQUENCE [LARGE SCALE GENOMIC DNA]</scope>
    <source>
        <strain evidence="7">DSM 14484 / JCM 11386 / HI 11/12</strain>
    </source>
</reference>
<keyword evidence="7" id="KW-1185">Reference proteome</keyword>
<dbReference type="InterPro" id="IPR051909">
    <property type="entry name" value="MFP_Cation_Efflux"/>
</dbReference>
<dbReference type="Gene3D" id="2.40.420.20">
    <property type="match status" value="1"/>
</dbReference>
<feature type="domain" description="CzcB-like C-terminal circularly permuted SH3-like" evidence="5">
    <location>
        <begin position="276"/>
        <end position="334"/>
    </location>
</feature>
<dbReference type="Gene3D" id="2.40.30.170">
    <property type="match status" value="1"/>
</dbReference>
<evidence type="ECO:0000256" key="1">
    <source>
        <dbReference type="ARBA" id="ARBA00009477"/>
    </source>
</evidence>
<accession>D3SQH2</accession>